<dbReference type="AlphaFoldDB" id="A0A383ATJ5"/>
<protein>
    <submittedName>
        <fullName evidence="1">Uncharacterized protein</fullName>
    </submittedName>
</protein>
<gene>
    <name evidence="1" type="ORF">METZ01_LOCUS463322</name>
</gene>
<evidence type="ECO:0000313" key="1">
    <source>
        <dbReference type="EMBL" id="SVE10468.1"/>
    </source>
</evidence>
<dbReference type="EMBL" id="UINC01194401">
    <property type="protein sequence ID" value="SVE10468.1"/>
    <property type="molecule type" value="Genomic_DNA"/>
</dbReference>
<name>A0A383ATJ5_9ZZZZ</name>
<sequence>MLDREKLASINTTTLKKSLAFANQVANFTATQKGANPPWLHQIK</sequence>
<proteinExistence type="predicted"/>
<reference evidence="1" key="1">
    <citation type="submission" date="2018-05" db="EMBL/GenBank/DDBJ databases">
        <authorList>
            <person name="Lanie J.A."/>
            <person name="Ng W.-L."/>
            <person name="Kazmierczak K.M."/>
            <person name="Andrzejewski T.M."/>
            <person name="Davidsen T.M."/>
            <person name="Wayne K.J."/>
            <person name="Tettelin H."/>
            <person name="Glass J.I."/>
            <person name="Rusch D."/>
            <person name="Podicherti R."/>
            <person name="Tsui H.-C.T."/>
            <person name="Winkler M.E."/>
        </authorList>
    </citation>
    <scope>NUCLEOTIDE SEQUENCE</scope>
</reference>
<organism evidence="1">
    <name type="scientific">marine metagenome</name>
    <dbReference type="NCBI Taxonomy" id="408172"/>
    <lineage>
        <taxon>unclassified sequences</taxon>
        <taxon>metagenomes</taxon>
        <taxon>ecological metagenomes</taxon>
    </lineage>
</organism>
<accession>A0A383ATJ5</accession>